<gene>
    <name evidence="2" type="ORF">GBA63_10125</name>
</gene>
<name>A0A6G8Q9H9_9ACTN</name>
<keyword evidence="2" id="KW-0378">Hydrolase</keyword>
<dbReference type="Proteomes" id="UP000501452">
    <property type="component" value="Chromosome"/>
</dbReference>
<dbReference type="SUPFAM" id="SSF54736">
    <property type="entry name" value="ClpS-like"/>
    <property type="match status" value="1"/>
</dbReference>
<keyword evidence="2" id="KW-0645">Protease</keyword>
<dbReference type="Pfam" id="PF02617">
    <property type="entry name" value="ClpS"/>
    <property type="match status" value="1"/>
</dbReference>
<dbReference type="PANTHER" id="PTHR33473">
    <property type="entry name" value="ATP-DEPENDENT CLP PROTEASE ADAPTER PROTEIN CLPS1, CHLOROPLASTIC"/>
    <property type="match status" value="1"/>
</dbReference>
<dbReference type="Gene3D" id="3.30.1390.10">
    <property type="match status" value="1"/>
</dbReference>
<dbReference type="EMBL" id="CP045119">
    <property type="protein sequence ID" value="QIN82967.1"/>
    <property type="molecule type" value="Genomic_DNA"/>
</dbReference>
<evidence type="ECO:0000259" key="1">
    <source>
        <dbReference type="Pfam" id="PF02617"/>
    </source>
</evidence>
<feature type="domain" description="Adaptor protein ClpS core" evidence="1">
    <location>
        <begin position="23"/>
        <end position="86"/>
    </location>
</feature>
<dbReference type="AlphaFoldDB" id="A0A6G8Q9H9"/>
<evidence type="ECO:0000313" key="3">
    <source>
        <dbReference type="Proteomes" id="UP000501452"/>
    </source>
</evidence>
<proteinExistence type="predicted"/>
<dbReference type="GO" id="GO:0006508">
    <property type="term" value="P:proteolysis"/>
    <property type="evidence" value="ECO:0007669"/>
    <property type="project" value="UniProtKB-KW"/>
</dbReference>
<dbReference type="InterPro" id="IPR014719">
    <property type="entry name" value="Ribosomal_bL12_C/ClpS-like"/>
</dbReference>
<dbReference type="GO" id="GO:0030163">
    <property type="term" value="P:protein catabolic process"/>
    <property type="evidence" value="ECO:0007669"/>
    <property type="project" value="InterPro"/>
</dbReference>
<reference evidence="2 3" key="1">
    <citation type="submission" date="2019-10" db="EMBL/GenBank/DDBJ databases">
        <title>Rubrobacter sp nov SCSIO 52090 isolated from a deep-sea sediment in the South China Sea.</title>
        <authorList>
            <person name="Chen R.W."/>
        </authorList>
    </citation>
    <scope>NUCLEOTIDE SEQUENCE [LARGE SCALE GENOMIC DNA]</scope>
    <source>
        <strain evidence="2 3">SCSIO 52909</strain>
    </source>
</reference>
<sequence>MATAHPIKEKRSRTGNKARLGLPWNVVLHNDWNNSMPRVVVVLKRAIPGMTYKRAAAVMYEAHRNGRAVVKSCHKELAELYEERLLGKGLSASIEPA</sequence>
<organism evidence="2 3">
    <name type="scientific">Rubrobacter tropicus</name>
    <dbReference type="NCBI Taxonomy" id="2653851"/>
    <lineage>
        <taxon>Bacteria</taxon>
        <taxon>Bacillati</taxon>
        <taxon>Actinomycetota</taxon>
        <taxon>Rubrobacteria</taxon>
        <taxon>Rubrobacterales</taxon>
        <taxon>Rubrobacteraceae</taxon>
        <taxon>Rubrobacter</taxon>
    </lineage>
</organism>
<accession>A0A6G8Q9H9</accession>
<dbReference type="InterPro" id="IPR022935">
    <property type="entry name" value="ClpS"/>
</dbReference>
<evidence type="ECO:0000313" key="2">
    <source>
        <dbReference type="EMBL" id="QIN82967.1"/>
    </source>
</evidence>
<keyword evidence="3" id="KW-1185">Reference proteome</keyword>
<dbReference type="GO" id="GO:0008233">
    <property type="term" value="F:peptidase activity"/>
    <property type="evidence" value="ECO:0007669"/>
    <property type="project" value="UniProtKB-KW"/>
</dbReference>
<protein>
    <submittedName>
        <fullName evidence="2">ATP-dependent Clp protease adaptor ClpS</fullName>
    </submittedName>
</protein>
<dbReference type="KEGG" id="rub:GBA63_10125"/>
<dbReference type="InterPro" id="IPR003769">
    <property type="entry name" value="ClpS_core"/>
</dbReference>
<dbReference type="PANTHER" id="PTHR33473:SF17">
    <property type="entry name" value="ATP-DEPENDENT CLP PROTEASE ADAPTER PROTEIN CLPS1, CHLOROPLASTIC"/>
    <property type="match status" value="1"/>
</dbReference>